<reference evidence="2 3" key="1">
    <citation type="submission" date="2017-04" db="EMBL/GenBank/DDBJ databases">
        <title>Unexpected and diverse lifestyles within the genus Limnohabitans.</title>
        <authorList>
            <person name="Kasalicky V."/>
            <person name="Mehrshad M."/>
            <person name="Andrei S.-A."/>
            <person name="Salcher M."/>
            <person name="Kratochvilova H."/>
            <person name="Simek K."/>
            <person name="Ghai R."/>
        </authorList>
    </citation>
    <scope>NUCLEOTIDE SEQUENCE [LARGE SCALE GENOMIC DNA]</scope>
    <source>
        <strain evidence="2 3">MWH-C5</strain>
    </source>
</reference>
<evidence type="ECO:0000313" key="2">
    <source>
        <dbReference type="EMBL" id="PUE59813.1"/>
    </source>
</evidence>
<dbReference type="InterPro" id="IPR036779">
    <property type="entry name" value="LysM_dom_sf"/>
</dbReference>
<dbReference type="Gene3D" id="3.10.350.10">
    <property type="entry name" value="LysM domain"/>
    <property type="match status" value="1"/>
</dbReference>
<feature type="region of interest" description="Disordered" evidence="1">
    <location>
        <begin position="1"/>
        <end position="23"/>
    </location>
</feature>
<keyword evidence="3" id="KW-1185">Reference proteome</keyword>
<gene>
    <name evidence="2" type="ORF">B9Z44_09635</name>
</gene>
<dbReference type="Proteomes" id="UP000251341">
    <property type="component" value="Unassembled WGS sequence"/>
</dbReference>
<evidence type="ECO:0000313" key="3">
    <source>
        <dbReference type="Proteomes" id="UP000251341"/>
    </source>
</evidence>
<protein>
    <recommendedName>
        <fullName evidence="4">LysM domain-containing protein</fullName>
    </recommendedName>
</protein>
<organism evidence="2 3">
    <name type="scientific">Limnohabitans curvus</name>
    <dbReference type="NCBI Taxonomy" id="323423"/>
    <lineage>
        <taxon>Bacteria</taxon>
        <taxon>Pseudomonadati</taxon>
        <taxon>Pseudomonadota</taxon>
        <taxon>Betaproteobacteria</taxon>
        <taxon>Burkholderiales</taxon>
        <taxon>Comamonadaceae</taxon>
        <taxon>Limnohabitans</taxon>
    </lineage>
</organism>
<dbReference type="AlphaFoldDB" id="A0A315EPX7"/>
<evidence type="ECO:0008006" key="4">
    <source>
        <dbReference type="Google" id="ProtNLM"/>
    </source>
</evidence>
<name>A0A315EPX7_9BURK</name>
<accession>A0A315EPX7</accession>
<sequence length="388" mass="40962">MRLDPSYNPQVNTTDASGMPKLPRSQLAYARTAPAFTRAMASASLSGSLAPEGSTAAWGTAVRSGQTLTGIVREQMAARGVNISNNEAMRLAQTVARSNNIANPNMIHPGQQLNLDSLNFSLQQAQAVNQAIAANKAAAASAAAPAVTPAANVNTLNTNTALGSATLAGTAQVQLLTRSDRSGNVVLEKTIDRAIEKGFIPAQDKQAVMNKIVQLSQEHRFAPDDFARLTLMESDGMNPKASNSRCHGIIQFCDGPDRGAASAGFGANPKAILGHSVLQQLDMVGKYFDDTGLKNFGPVGLDDLYLTVLTPAARNETRPNAALNIPGQQAAYLHVNRDMRAPITRNSILAGLHQNANERLGTEVAQRPSMQAARLSAYAAQAAVTEAR</sequence>
<dbReference type="RefSeq" id="WP_108359714.1">
    <property type="nucleotide sequence ID" value="NZ_NESP01000001.1"/>
</dbReference>
<dbReference type="EMBL" id="NESP01000001">
    <property type="protein sequence ID" value="PUE59813.1"/>
    <property type="molecule type" value="Genomic_DNA"/>
</dbReference>
<feature type="compositionally biased region" description="Polar residues" evidence="1">
    <location>
        <begin position="7"/>
        <end position="16"/>
    </location>
</feature>
<dbReference type="CDD" id="cd00118">
    <property type="entry name" value="LysM"/>
    <property type="match status" value="1"/>
</dbReference>
<dbReference type="InterPro" id="IPR018392">
    <property type="entry name" value="LysM"/>
</dbReference>
<comment type="caution">
    <text evidence="2">The sequence shown here is derived from an EMBL/GenBank/DDBJ whole genome shotgun (WGS) entry which is preliminary data.</text>
</comment>
<proteinExistence type="predicted"/>
<evidence type="ECO:0000256" key="1">
    <source>
        <dbReference type="SAM" id="MobiDB-lite"/>
    </source>
</evidence>